<proteinExistence type="predicted"/>
<dbReference type="PANTHER" id="PTHR31751:SF42">
    <property type="entry name" value="PROTEIN CBG10204"/>
    <property type="match status" value="1"/>
</dbReference>
<gene>
    <name evidence="1" type="ORF">MCOR_58342</name>
</gene>
<dbReference type="OrthoDB" id="6141328at2759"/>
<evidence type="ECO:0000313" key="2">
    <source>
        <dbReference type="Proteomes" id="UP000507470"/>
    </source>
</evidence>
<accession>A0A6J8F1N2</accession>
<dbReference type="EMBL" id="CACVKT020010438">
    <property type="protein sequence ID" value="CAC5426654.1"/>
    <property type="molecule type" value="Genomic_DNA"/>
</dbReference>
<dbReference type="AlphaFoldDB" id="A0A6J8F1N2"/>
<keyword evidence="2" id="KW-1185">Reference proteome</keyword>
<evidence type="ECO:0000313" key="1">
    <source>
        <dbReference type="EMBL" id="CAC5426654.1"/>
    </source>
</evidence>
<protein>
    <submittedName>
        <fullName evidence="1">Uncharacterized protein</fullName>
    </submittedName>
</protein>
<name>A0A6J8F1N2_MYTCO</name>
<organism evidence="1 2">
    <name type="scientific">Mytilus coruscus</name>
    <name type="common">Sea mussel</name>
    <dbReference type="NCBI Taxonomy" id="42192"/>
    <lineage>
        <taxon>Eukaryota</taxon>
        <taxon>Metazoa</taxon>
        <taxon>Spiralia</taxon>
        <taxon>Lophotrochozoa</taxon>
        <taxon>Mollusca</taxon>
        <taxon>Bivalvia</taxon>
        <taxon>Autobranchia</taxon>
        <taxon>Pteriomorphia</taxon>
        <taxon>Mytilida</taxon>
        <taxon>Mytiloidea</taxon>
        <taxon>Mytilidae</taxon>
        <taxon>Mytilinae</taxon>
        <taxon>Mytilus</taxon>
    </lineage>
</organism>
<reference evidence="1 2" key="1">
    <citation type="submission" date="2020-06" db="EMBL/GenBank/DDBJ databases">
        <authorList>
            <person name="Li R."/>
            <person name="Bekaert M."/>
        </authorList>
    </citation>
    <scope>NUCLEOTIDE SEQUENCE [LARGE SCALE GENOMIC DNA]</scope>
    <source>
        <strain evidence="2">wild</strain>
    </source>
</reference>
<dbReference type="Proteomes" id="UP000507470">
    <property type="component" value="Unassembled WGS sequence"/>
</dbReference>
<sequence length="233" mass="27397">MYWFAASSHSNFEELVQKWKSALKHCAYVHENHGDLFPYSLPGPLEDREWIKMGIQLIYKFMESRSLVYKELEKVIWGRMLLKDTKKLSLAEQTSWLESFHNIVCYLAPKSTHFFDWQIRARLFLSVLHFNKNTSRSQATTAQRRPQFSISYPKGRKDDAIAKDVKVKQSFGYVDELMDELLLYRETYPSYKCALDVATVNKGRVVPPSVADQANRQEKENIVQQHIDRFNNH</sequence>
<dbReference type="PANTHER" id="PTHR31751">
    <property type="entry name" value="SI:CH211-108C17.2-RELATED-RELATED"/>
    <property type="match status" value="1"/>
</dbReference>